<sequence length="121" mass="13391">MCEFYYDADCGFCDASARVLQRLCPSIVVIPAWSEGDFSQCVREHISTEAVAIVDHEPYFGHEAIGATLRAAGRLSFIRLAGNVLCAGVLRPLWRRVYRSIALRRHQLGPLIGADACRISP</sequence>
<evidence type="ECO:0000313" key="2">
    <source>
        <dbReference type="Proteomes" id="UP001183619"/>
    </source>
</evidence>
<keyword evidence="2" id="KW-1185">Reference proteome</keyword>
<dbReference type="RefSeq" id="WP_277103485.1">
    <property type="nucleotide sequence ID" value="NZ_BAAAJS010000069.1"/>
</dbReference>
<dbReference type="Pfam" id="PF04134">
    <property type="entry name" value="DCC1-like"/>
    <property type="match status" value="1"/>
</dbReference>
<evidence type="ECO:0000313" key="1">
    <source>
        <dbReference type="EMBL" id="MDR7356060.1"/>
    </source>
</evidence>
<dbReference type="Proteomes" id="UP001183619">
    <property type="component" value="Unassembled WGS sequence"/>
</dbReference>
<accession>A0ABU2BBP9</accession>
<comment type="caution">
    <text evidence="1">The sequence shown here is derived from an EMBL/GenBank/DDBJ whole genome shotgun (WGS) entry which is preliminary data.</text>
</comment>
<gene>
    <name evidence="1" type="ORF">J2S37_002598</name>
</gene>
<dbReference type="EMBL" id="JAVDYF010000001">
    <property type="protein sequence ID" value="MDR7356060.1"/>
    <property type="molecule type" value="Genomic_DNA"/>
</dbReference>
<reference evidence="1 2" key="1">
    <citation type="submission" date="2023-07" db="EMBL/GenBank/DDBJ databases">
        <title>Sequencing the genomes of 1000 actinobacteria strains.</title>
        <authorList>
            <person name="Klenk H.-P."/>
        </authorList>
    </citation>
    <scope>NUCLEOTIDE SEQUENCE [LARGE SCALE GENOMIC DNA]</scope>
    <source>
        <strain evidence="1 2">DSM 44508</strain>
    </source>
</reference>
<organism evidence="1 2">
    <name type="scientific">Corynebacterium felinum</name>
    <dbReference type="NCBI Taxonomy" id="131318"/>
    <lineage>
        <taxon>Bacteria</taxon>
        <taxon>Bacillati</taxon>
        <taxon>Actinomycetota</taxon>
        <taxon>Actinomycetes</taxon>
        <taxon>Mycobacteriales</taxon>
        <taxon>Corynebacteriaceae</taxon>
        <taxon>Corynebacterium</taxon>
    </lineage>
</organism>
<protein>
    <submittedName>
        <fullName evidence="1">DCC family thiol-disulfide oxidoreductase YuxK</fullName>
    </submittedName>
</protein>
<proteinExistence type="predicted"/>
<dbReference type="InterPro" id="IPR007263">
    <property type="entry name" value="DCC1-like"/>
</dbReference>
<name>A0ABU2BBP9_9CORY</name>